<sequence>MPTASSTERVQTNGHPNLPKPAGKPEVIEDRLFINGEFVPSKSGKKFNVINPTTEKLSASVYEADAEDVDIAVQAAKAAFPAWSELNALQRAHFLERWASALEKALPEISYLDAISMGKPAYPDQLAMMIPMIVRYLASKALDVLGESSLNTANFVNLSLRQPYGVCGAITPWNAPSMFLAYKVSAALITGNTIVLKSSEKAPLSPLVAARCAKEAGIPPGVVNIISGFGKPCGEAIARHMDIRKISFTGSAATGRAIQKASAESNLKSVSLELGGKSPLIIFEDADLSKAIPAAAMSIVMNTGQVCNASSRVYVYASIAEEFLEGLKATMALMGKSGDPLAEGTFRGPQADKLQFDRVMAYLDLAKQSGVNIALGGEREGSTGYFIAPTILSNVPEDSRLTKEEIFGPVLIVNTFEEEGDVLEKANASEYGLYASVFTKDISRALRVAKRLEAGSVAVNSTSPTMALDMPFGGWKGSGEGREFSSFALDDWTELKSVYLAI</sequence>
<gene>
    <name evidence="9" type="ORF">BCR34DRAFT_488496</name>
</gene>
<feature type="compositionally biased region" description="Polar residues" evidence="7">
    <location>
        <begin position="1"/>
        <end position="15"/>
    </location>
</feature>
<protein>
    <recommendedName>
        <fullName evidence="3">aldehyde dehydrogenase (NAD(+))</fullName>
        <ecNumber evidence="3">1.2.1.3</ecNumber>
    </recommendedName>
</protein>
<dbReference type="STRING" id="1231657.A0A1Y1ZEB8"/>
<comment type="caution">
    <text evidence="9">The sequence shown here is derived from an EMBL/GenBank/DDBJ whole genome shotgun (WGS) entry which is preliminary data.</text>
</comment>
<evidence type="ECO:0000313" key="9">
    <source>
        <dbReference type="EMBL" id="ORY08598.1"/>
    </source>
</evidence>
<evidence type="ECO:0000256" key="2">
    <source>
        <dbReference type="ARBA" id="ARBA00023002"/>
    </source>
</evidence>
<dbReference type="InterPro" id="IPR015590">
    <property type="entry name" value="Aldehyde_DH_dom"/>
</dbReference>
<dbReference type="EC" id="1.2.1.3" evidence="3"/>
<dbReference type="FunFam" id="3.40.309.10:FF:000012">
    <property type="entry name" value="Betaine aldehyde dehydrogenase"/>
    <property type="match status" value="1"/>
</dbReference>
<dbReference type="InterPro" id="IPR016162">
    <property type="entry name" value="Ald_DH_N"/>
</dbReference>
<keyword evidence="10" id="KW-1185">Reference proteome</keyword>
<dbReference type="PROSITE" id="PS00070">
    <property type="entry name" value="ALDEHYDE_DEHYDR_CYS"/>
    <property type="match status" value="1"/>
</dbReference>
<dbReference type="Gene3D" id="3.40.605.10">
    <property type="entry name" value="Aldehyde Dehydrogenase, Chain A, domain 1"/>
    <property type="match status" value="1"/>
</dbReference>
<dbReference type="InterPro" id="IPR016163">
    <property type="entry name" value="Ald_DH_C"/>
</dbReference>
<dbReference type="PROSITE" id="PS00687">
    <property type="entry name" value="ALDEHYDE_DEHYDR_GLU"/>
    <property type="match status" value="1"/>
</dbReference>
<feature type="region of interest" description="Disordered" evidence="7">
    <location>
        <begin position="1"/>
        <end position="24"/>
    </location>
</feature>
<dbReference type="SUPFAM" id="SSF53720">
    <property type="entry name" value="ALDH-like"/>
    <property type="match status" value="1"/>
</dbReference>
<dbReference type="EMBL" id="MCFA01000098">
    <property type="protein sequence ID" value="ORY08598.1"/>
    <property type="molecule type" value="Genomic_DNA"/>
</dbReference>
<comment type="catalytic activity">
    <reaction evidence="4">
        <text>an aldehyde + NAD(+) + H2O = a carboxylate + NADH + 2 H(+)</text>
        <dbReference type="Rhea" id="RHEA:16185"/>
        <dbReference type="ChEBI" id="CHEBI:15377"/>
        <dbReference type="ChEBI" id="CHEBI:15378"/>
        <dbReference type="ChEBI" id="CHEBI:17478"/>
        <dbReference type="ChEBI" id="CHEBI:29067"/>
        <dbReference type="ChEBI" id="CHEBI:57540"/>
        <dbReference type="ChEBI" id="CHEBI:57945"/>
        <dbReference type="EC" id="1.2.1.3"/>
    </reaction>
</comment>
<dbReference type="Pfam" id="PF00171">
    <property type="entry name" value="Aldedh"/>
    <property type="match status" value="1"/>
</dbReference>
<dbReference type="InterPro" id="IPR016161">
    <property type="entry name" value="Ald_DH/histidinol_DH"/>
</dbReference>
<accession>A0A1Y1ZEB8</accession>
<dbReference type="InterPro" id="IPR016160">
    <property type="entry name" value="Ald_DH_CS_CYS"/>
</dbReference>
<evidence type="ECO:0000313" key="10">
    <source>
        <dbReference type="Proteomes" id="UP000193144"/>
    </source>
</evidence>
<feature type="domain" description="Aldehyde dehydrogenase" evidence="8">
    <location>
        <begin position="38"/>
        <end position="498"/>
    </location>
</feature>
<feature type="active site" evidence="5">
    <location>
        <position position="273"/>
    </location>
</feature>
<evidence type="ECO:0000256" key="1">
    <source>
        <dbReference type="ARBA" id="ARBA00009986"/>
    </source>
</evidence>
<reference evidence="9 10" key="1">
    <citation type="submission" date="2016-07" db="EMBL/GenBank/DDBJ databases">
        <title>Pervasive Adenine N6-methylation of Active Genes in Fungi.</title>
        <authorList>
            <consortium name="DOE Joint Genome Institute"/>
            <person name="Mondo S.J."/>
            <person name="Dannebaum R.O."/>
            <person name="Kuo R.C."/>
            <person name="Labutti K."/>
            <person name="Haridas S."/>
            <person name="Kuo A."/>
            <person name="Salamov A."/>
            <person name="Ahrendt S.R."/>
            <person name="Lipzen A."/>
            <person name="Sullivan W."/>
            <person name="Andreopoulos W.B."/>
            <person name="Clum A."/>
            <person name="Lindquist E."/>
            <person name="Daum C."/>
            <person name="Ramamoorthy G.K."/>
            <person name="Gryganskyi A."/>
            <person name="Culley D."/>
            <person name="Magnuson J.K."/>
            <person name="James T.Y."/>
            <person name="O'Malley M.A."/>
            <person name="Stajich J.E."/>
            <person name="Spatafora J.W."/>
            <person name="Visel A."/>
            <person name="Grigoriev I.V."/>
        </authorList>
    </citation>
    <scope>NUCLEOTIDE SEQUENCE [LARGE SCALE GENOMIC DNA]</scope>
    <source>
        <strain evidence="9 10">CBS 115471</strain>
    </source>
</reference>
<dbReference type="GO" id="GO:0004029">
    <property type="term" value="F:aldehyde dehydrogenase (NAD+) activity"/>
    <property type="evidence" value="ECO:0007669"/>
    <property type="project" value="UniProtKB-EC"/>
</dbReference>
<comment type="similarity">
    <text evidence="1 6">Belongs to the aldehyde dehydrogenase family.</text>
</comment>
<dbReference type="PANTHER" id="PTHR11699">
    <property type="entry name" value="ALDEHYDE DEHYDROGENASE-RELATED"/>
    <property type="match status" value="1"/>
</dbReference>
<evidence type="ECO:0000259" key="8">
    <source>
        <dbReference type="Pfam" id="PF00171"/>
    </source>
</evidence>
<evidence type="ECO:0000256" key="3">
    <source>
        <dbReference type="ARBA" id="ARBA00024226"/>
    </source>
</evidence>
<keyword evidence="2 6" id="KW-0560">Oxidoreductase</keyword>
<dbReference type="Proteomes" id="UP000193144">
    <property type="component" value="Unassembled WGS sequence"/>
</dbReference>
<proteinExistence type="inferred from homology"/>
<evidence type="ECO:0000256" key="5">
    <source>
        <dbReference type="PROSITE-ProRule" id="PRU10007"/>
    </source>
</evidence>
<dbReference type="InterPro" id="IPR029510">
    <property type="entry name" value="Ald_DH_CS_GLU"/>
</dbReference>
<dbReference type="FunFam" id="3.40.605.10:FF:000001">
    <property type="entry name" value="Aldehyde dehydrogenase 1"/>
    <property type="match status" value="1"/>
</dbReference>
<organism evidence="9 10">
    <name type="scientific">Clohesyomyces aquaticus</name>
    <dbReference type="NCBI Taxonomy" id="1231657"/>
    <lineage>
        <taxon>Eukaryota</taxon>
        <taxon>Fungi</taxon>
        <taxon>Dikarya</taxon>
        <taxon>Ascomycota</taxon>
        <taxon>Pezizomycotina</taxon>
        <taxon>Dothideomycetes</taxon>
        <taxon>Pleosporomycetidae</taxon>
        <taxon>Pleosporales</taxon>
        <taxon>Lindgomycetaceae</taxon>
        <taxon>Clohesyomyces</taxon>
    </lineage>
</organism>
<evidence type="ECO:0000256" key="4">
    <source>
        <dbReference type="ARBA" id="ARBA00049194"/>
    </source>
</evidence>
<evidence type="ECO:0000256" key="6">
    <source>
        <dbReference type="RuleBase" id="RU003345"/>
    </source>
</evidence>
<dbReference type="Gene3D" id="3.40.309.10">
    <property type="entry name" value="Aldehyde Dehydrogenase, Chain A, domain 2"/>
    <property type="match status" value="1"/>
</dbReference>
<evidence type="ECO:0000256" key="7">
    <source>
        <dbReference type="SAM" id="MobiDB-lite"/>
    </source>
</evidence>
<dbReference type="OrthoDB" id="310895at2759"/>
<name>A0A1Y1ZEB8_9PLEO</name>
<dbReference type="AlphaFoldDB" id="A0A1Y1ZEB8"/>